<accession>G7YHT7</accession>
<reference key="2">
    <citation type="submission" date="2011-10" db="EMBL/GenBank/DDBJ databases">
        <title>The genome and transcriptome sequence of Clonorchis sinensis provide insights into the carcinogenic liver fluke.</title>
        <authorList>
            <person name="Wang X."/>
            <person name="Huang Y."/>
            <person name="Chen W."/>
            <person name="Liu H."/>
            <person name="Guo L."/>
            <person name="Chen Y."/>
            <person name="Luo F."/>
            <person name="Zhou W."/>
            <person name="Sun J."/>
            <person name="Mao Q."/>
            <person name="Liang P."/>
            <person name="Zhou C."/>
            <person name="Tian Y."/>
            <person name="Men J."/>
            <person name="Lv X."/>
            <person name="Huang L."/>
            <person name="Zhou J."/>
            <person name="Hu Y."/>
            <person name="Li R."/>
            <person name="Zhang F."/>
            <person name="Lei H."/>
            <person name="Li X."/>
            <person name="Hu X."/>
            <person name="Liang C."/>
            <person name="Xu J."/>
            <person name="Wu Z."/>
            <person name="Yu X."/>
        </authorList>
    </citation>
    <scope>NUCLEOTIDE SEQUENCE</scope>
    <source>
        <strain>Henan</strain>
    </source>
</reference>
<dbReference type="Proteomes" id="UP000008909">
    <property type="component" value="Unassembled WGS sequence"/>
</dbReference>
<proteinExistence type="predicted"/>
<dbReference type="SUPFAM" id="SSF52058">
    <property type="entry name" value="L domain-like"/>
    <property type="match status" value="1"/>
</dbReference>
<dbReference type="InterPro" id="IPR001611">
    <property type="entry name" value="Leu-rich_rpt"/>
</dbReference>
<dbReference type="AlphaFoldDB" id="G7YHT7"/>
<organism evidence="1 2">
    <name type="scientific">Clonorchis sinensis</name>
    <name type="common">Chinese liver fluke</name>
    <dbReference type="NCBI Taxonomy" id="79923"/>
    <lineage>
        <taxon>Eukaryota</taxon>
        <taxon>Metazoa</taxon>
        <taxon>Spiralia</taxon>
        <taxon>Lophotrochozoa</taxon>
        <taxon>Platyhelminthes</taxon>
        <taxon>Trematoda</taxon>
        <taxon>Digenea</taxon>
        <taxon>Opisthorchiida</taxon>
        <taxon>Opisthorchiata</taxon>
        <taxon>Opisthorchiidae</taxon>
        <taxon>Clonorchis</taxon>
    </lineage>
</organism>
<protein>
    <submittedName>
        <fullName evidence="1">Leucine-rich repeat-containing protein 40</fullName>
    </submittedName>
</protein>
<evidence type="ECO:0000313" key="2">
    <source>
        <dbReference type="Proteomes" id="UP000008909"/>
    </source>
</evidence>
<dbReference type="Gene3D" id="3.80.10.10">
    <property type="entry name" value="Ribonuclease Inhibitor"/>
    <property type="match status" value="1"/>
</dbReference>
<dbReference type="Pfam" id="PF13855">
    <property type="entry name" value="LRR_8"/>
    <property type="match status" value="1"/>
</dbReference>
<gene>
    <name evidence="1" type="ORF">CLF_108249</name>
</gene>
<sequence>MLHFDLSSKRDGSAAQGQTSAVLLKLLQQAQQTGTLNLSNRSLEAVPTTVWNLNEPLPSPDGAAVVDLKRPSDGPRWWELQPITKLILTSNRITRIPGTGLVKLDTLTHLDLRDNQLVELPTEIGELCALKALVL</sequence>
<dbReference type="PROSITE" id="PS51450">
    <property type="entry name" value="LRR"/>
    <property type="match status" value="1"/>
</dbReference>
<evidence type="ECO:0000313" key="1">
    <source>
        <dbReference type="EMBL" id="GAA52520.1"/>
    </source>
</evidence>
<dbReference type="InterPro" id="IPR032675">
    <property type="entry name" value="LRR_dom_sf"/>
</dbReference>
<dbReference type="EMBL" id="DF143307">
    <property type="protein sequence ID" value="GAA52520.1"/>
    <property type="molecule type" value="Genomic_DNA"/>
</dbReference>
<keyword evidence="2" id="KW-1185">Reference proteome</keyword>
<reference evidence="1" key="1">
    <citation type="journal article" date="2011" name="Genome Biol.">
        <title>The draft genome of the carcinogenic human liver fluke Clonorchis sinensis.</title>
        <authorList>
            <person name="Wang X."/>
            <person name="Chen W."/>
            <person name="Huang Y."/>
            <person name="Sun J."/>
            <person name="Men J."/>
            <person name="Liu H."/>
            <person name="Luo F."/>
            <person name="Guo L."/>
            <person name="Lv X."/>
            <person name="Deng C."/>
            <person name="Zhou C."/>
            <person name="Fan Y."/>
            <person name="Li X."/>
            <person name="Huang L."/>
            <person name="Hu Y."/>
            <person name="Liang C."/>
            <person name="Hu X."/>
            <person name="Xu J."/>
            <person name="Yu X."/>
        </authorList>
    </citation>
    <scope>NUCLEOTIDE SEQUENCE [LARGE SCALE GENOMIC DNA]</scope>
    <source>
        <strain evidence="1">Henan</strain>
    </source>
</reference>
<name>G7YHT7_CLOSI</name>
<feature type="non-terminal residue" evidence="1">
    <location>
        <position position="135"/>
    </location>
</feature>